<keyword evidence="1" id="KW-0812">Transmembrane</keyword>
<evidence type="ECO:0008006" key="4">
    <source>
        <dbReference type="Google" id="ProtNLM"/>
    </source>
</evidence>
<gene>
    <name evidence="2" type="ORF">BV926_14510</name>
</gene>
<dbReference type="InterPro" id="IPR010665">
    <property type="entry name" value="DUF1240"/>
</dbReference>
<feature type="transmembrane region" description="Helical" evidence="1">
    <location>
        <begin position="52"/>
        <end position="74"/>
    </location>
</feature>
<comment type="caution">
    <text evidence="2">The sequence shown here is derived from an EMBL/GenBank/DDBJ whole genome shotgun (WGS) entry which is preliminary data.</text>
</comment>
<dbReference type="AlphaFoldDB" id="A0ABD6VN54"/>
<dbReference type="Proteomes" id="UP000237274">
    <property type="component" value="Unassembled WGS sequence"/>
</dbReference>
<dbReference type="Pfam" id="PF06836">
    <property type="entry name" value="DUF1240"/>
    <property type="match status" value="1"/>
</dbReference>
<feature type="transmembrane region" description="Helical" evidence="1">
    <location>
        <begin position="12"/>
        <end position="40"/>
    </location>
</feature>
<accession>A0ABD6VN54</accession>
<evidence type="ECO:0000313" key="2">
    <source>
        <dbReference type="EMBL" id="POE25915.1"/>
    </source>
</evidence>
<sequence>MFNEYLSFGDNIVFSWLTVSFIALPVIMIFPLIYFILILFKGKEYAFKTMDAYVVYLKWGCIALVIIGVMYSVFYPTVLVKKGYLRCSGIPSGWMPGTATRYVRDSSLCNVSDK</sequence>
<organism evidence="2 3">
    <name type="scientific">Pectobacterium odoriferum</name>
    <dbReference type="NCBI Taxonomy" id="78398"/>
    <lineage>
        <taxon>Bacteria</taxon>
        <taxon>Pseudomonadati</taxon>
        <taxon>Pseudomonadota</taxon>
        <taxon>Gammaproteobacteria</taxon>
        <taxon>Enterobacterales</taxon>
        <taxon>Pectobacteriaceae</taxon>
        <taxon>Pectobacterium</taxon>
    </lineage>
</organism>
<proteinExistence type="predicted"/>
<evidence type="ECO:0000313" key="3">
    <source>
        <dbReference type="Proteomes" id="UP000237274"/>
    </source>
</evidence>
<keyword evidence="1" id="KW-1133">Transmembrane helix</keyword>
<keyword evidence="1" id="KW-0472">Membrane</keyword>
<name>A0ABD6VN54_9GAMM</name>
<protein>
    <recommendedName>
        <fullName evidence="4">DUF1240 domain-containing protein</fullName>
    </recommendedName>
</protein>
<dbReference type="EMBL" id="MTAO01000009">
    <property type="protein sequence ID" value="POE25915.1"/>
    <property type="molecule type" value="Genomic_DNA"/>
</dbReference>
<evidence type="ECO:0000256" key="1">
    <source>
        <dbReference type="SAM" id="Phobius"/>
    </source>
</evidence>
<reference evidence="2 3" key="1">
    <citation type="submission" date="2017-01" db="EMBL/GenBank/DDBJ databases">
        <title>Comparative Genomics of 38 Pectobacterium strains comprising three species revealed the characteristics of Pectobacterium carotovorum.</title>
        <authorList>
            <person name="Xie H."/>
            <person name="Ma Y."/>
            <person name="Li X."/>
        </authorList>
    </citation>
    <scope>NUCLEOTIDE SEQUENCE [LARGE SCALE GENOMIC DNA]</scope>
    <source>
        <strain evidence="2 3">Q142</strain>
    </source>
</reference>